<reference evidence="8" key="1">
    <citation type="journal article" date="2019" name="Int. J. Syst. Evol. Microbiol.">
        <title>The Global Catalogue of Microorganisms (GCM) 10K type strain sequencing project: providing services to taxonomists for standard genome sequencing and annotation.</title>
        <authorList>
            <consortium name="The Broad Institute Genomics Platform"/>
            <consortium name="The Broad Institute Genome Sequencing Center for Infectious Disease"/>
            <person name="Wu L."/>
            <person name="Ma J."/>
        </authorList>
    </citation>
    <scope>NUCLEOTIDE SEQUENCE [LARGE SCALE GENOMIC DNA]</scope>
    <source>
        <strain evidence="8">JCM 3338</strain>
    </source>
</reference>
<feature type="transmembrane region" description="Helical" evidence="5">
    <location>
        <begin position="21"/>
        <end position="44"/>
    </location>
</feature>
<dbReference type="Gene3D" id="1.20.1720.10">
    <property type="entry name" value="Multidrug resistance protein D"/>
    <property type="match status" value="1"/>
</dbReference>
<dbReference type="InterPro" id="IPR005829">
    <property type="entry name" value="Sugar_transporter_CS"/>
</dbReference>
<keyword evidence="8" id="KW-1185">Reference proteome</keyword>
<dbReference type="Gene3D" id="1.20.1250.20">
    <property type="entry name" value="MFS general substrate transporter like domains"/>
    <property type="match status" value="1"/>
</dbReference>
<dbReference type="EMBL" id="JBHUHP010000008">
    <property type="protein sequence ID" value="MFD2091434.1"/>
    <property type="molecule type" value="Genomic_DNA"/>
</dbReference>
<name>A0ABW4X8L7_9ACTN</name>
<feature type="transmembrane region" description="Helical" evidence="5">
    <location>
        <begin position="303"/>
        <end position="322"/>
    </location>
</feature>
<comment type="subcellular location">
    <subcellularLocation>
        <location evidence="1">Cell membrane</location>
        <topology evidence="1">Multi-pass membrane protein</topology>
    </subcellularLocation>
</comment>
<accession>A0ABW4X8L7</accession>
<dbReference type="InterPro" id="IPR020846">
    <property type="entry name" value="MFS_dom"/>
</dbReference>
<dbReference type="CDD" id="cd17321">
    <property type="entry name" value="MFS_MMR_MDR_like"/>
    <property type="match status" value="1"/>
</dbReference>
<evidence type="ECO:0000313" key="7">
    <source>
        <dbReference type="EMBL" id="MFD2091434.1"/>
    </source>
</evidence>
<evidence type="ECO:0000256" key="3">
    <source>
        <dbReference type="ARBA" id="ARBA00022989"/>
    </source>
</evidence>
<keyword evidence="3 5" id="KW-1133">Transmembrane helix</keyword>
<dbReference type="SUPFAM" id="SSF103473">
    <property type="entry name" value="MFS general substrate transporter"/>
    <property type="match status" value="1"/>
</dbReference>
<protein>
    <submittedName>
        <fullName evidence="7">MFS transporter</fullName>
    </submittedName>
</protein>
<evidence type="ECO:0000313" key="8">
    <source>
        <dbReference type="Proteomes" id="UP001597402"/>
    </source>
</evidence>
<dbReference type="PANTHER" id="PTHR42718">
    <property type="entry name" value="MAJOR FACILITATOR SUPERFAMILY MULTIDRUG TRANSPORTER MFSC"/>
    <property type="match status" value="1"/>
</dbReference>
<feature type="transmembrane region" description="Helical" evidence="5">
    <location>
        <begin position="88"/>
        <end position="107"/>
    </location>
</feature>
<feature type="transmembrane region" description="Helical" evidence="5">
    <location>
        <begin position="428"/>
        <end position="446"/>
    </location>
</feature>
<evidence type="ECO:0000256" key="5">
    <source>
        <dbReference type="SAM" id="Phobius"/>
    </source>
</evidence>
<feature type="transmembrane region" description="Helical" evidence="5">
    <location>
        <begin position="334"/>
        <end position="352"/>
    </location>
</feature>
<dbReference type="PANTHER" id="PTHR42718:SF48">
    <property type="entry name" value="CONSERVED TWO-DOMAIN MEMBRANE PROTEIN-RELATED"/>
    <property type="match status" value="1"/>
</dbReference>
<feature type="transmembrane region" description="Helical" evidence="5">
    <location>
        <begin position="271"/>
        <end position="297"/>
    </location>
</feature>
<proteinExistence type="predicted"/>
<feature type="transmembrane region" description="Helical" evidence="5">
    <location>
        <begin position="171"/>
        <end position="190"/>
    </location>
</feature>
<feature type="transmembrane region" description="Helical" evidence="5">
    <location>
        <begin position="234"/>
        <end position="250"/>
    </location>
</feature>
<feature type="transmembrane region" description="Helical" evidence="5">
    <location>
        <begin position="358"/>
        <end position="384"/>
    </location>
</feature>
<dbReference type="PROSITE" id="PS00216">
    <property type="entry name" value="SUGAR_TRANSPORT_1"/>
    <property type="match status" value="1"/>
</dbReference>
<dbReference type="RefSeq" id="WP_376873715.1">
    <property type="nucleotide sequence ID" value="NZ_JBHUHP010000008.1"/>
</dbReference>
<feature type="domain" description="Major facilitator superfamily (MFS) profile" evidence="6">
    <location>
        <begin position="22"/>
        <end position="451"/>
    </location>
</feature>
<keyword evidence="4 5" id="KW-0472">Membrane</keyword>
<dbReference type="Proteomes" id="UP001597402">
    <property type="component" value="Unassembled WGS sequence"/>
</dbReference>
<evidence type="ECO:0000256" key="4">
    <source>
        <dbReference type="ARBA" id="ARBA00023136"/>
    </source>
</evidence>
<feature type="transmembrane region" description="Helical" evidence="5">
    <location>
        <begin position="56"/>
        <end position="76"/>
    </location>
</feature>
<dbReference type="PROSITE" id="PS50850">
    <property type="entry name" value="MFS"/>
    <property type="match status" value="1"/>
</dbReference>
<evidence type="ECO:0000256" key="1">
    <source>
        <dbReference type="ARBA" id="ARBA00004651"/>
    </source>
</evidence>
<dbReference type="InterPro" id="IPR036259">
    <property type="entry name" value="MFS_trans_sf"/>
</dbReference>
<feature type="transmembrane region" description="Helical" evidence="5">
    <location>
        <begin position="405"/>
        <end position="422"/>
    </location>
</feature>
<evidence type="ECO:0000259" key="6">
    <source>
        <dbReference type="PROSITE" id="PS50850"/>
    </source>
</evidence>
<dbReference type="PRINTS" id="PR01036">
    <property type="entry name" value="TCRTETB"/>
</dbReference>
<dbReference type="Pfam" id="PF07690">
    <property type="entry name" value="MFS_1"/>
    <property type="match status" value="2"/>
</dbReference>
<evidence type="ECO:0000256" key="2">
    <source>
        <dbReference type="ARBA" id="ARBA00022692"/>
    </source>
</evidence>
<sequence length="502" mass="50445">MTGTASRSSPRPLGRRGGPTRLLLPICLTTALVPLNSTMVAVALPDLARDLQAGPGGTLSLVISYLVVTAAVQPVAGSLGDRWGRRAPVLGGAAAFGLLSVAAAAAASLPVLVLLRCLQAAAGATALPNAMALVRETLPEDQRGRALGQVGAAATLAAAAGPPIGGLLTAAAGWPLVFLVNGPLALAAVLAGRHHLPRTAPVRSGRFDVAGALLLLAGLGGGSALLAVRPSGTTLVLGVVAVGSTWLAIIPHELRSPRPVLDPRLFRRRAVSAATVATAASNLALYVLLLAIPVLLGGAYGEAALGLLLLPLLGAFCLLSVVGGGLSDRVGRRAPAVAGLTLLSAPLLWLAANGDIPGIPFLLVSLGLAGAGLGIAQAPVQAAALGAVEPARAGMVSGVWSTSRYLGSITGSAVLAALWQEQPAPRPVFLLAALGAVLSLLAAAFLPGLPRPRTAQPADSTARSASVDGASSRRWTSWSVVRTTWGGIRRSWAISRKSRPST</sequence>
<dbReference type="InterPro" id="IPR011701">
    <property type="entry name" value="MFS"/>
</dbReference>
<comment type="caution">
    <text evidence="7">The sequence shown here is derived from an EMBL/GenBank/DDBJ whole genome shotgun (WGS) entry which is preliminary data.</text>
</comment>
<organism evidence="7 8">
    <name type="scientific">Blastococcus deserti</name>
    <dbReference type="NCBI Taxonomy" id="2259033"/>
    <lineage>
        <taxon>Bacteria</taxon>
        <taxon>Bacillati</taxon>
        <taxon>Actinomycetota</taxon>
        <taxon>Actinomycetes</taxon>
        <taxon>Geodermatophilales</taxon>
        <taxon>Geodermatophilaceae</taxon>
        <taxon>Blastococcus</taxon>
    </lineage>
</organism>
<keyword evidence="2 5" id="KW-0812">Transmembrane</keyword>
<feature type="transmembrane region" description="Helical" evidence="5">
    <location>
        <begin position="210"/>
        <end position="228"/>
    </location>
</feature>
<gene>
    <name evidence="7" type="ORF">ACFSHS_07570</name>
</gene>